<dbReference type="Proteomes" id="UP000243374">
    <property type="component" value="Unassembled WGS sequence"/>
</dbReference>
<dbReference type="PANTHER" id="PTHR30595:SF6">
    <property type="entry name" value="SCHLAFEN ALBA-2 DOMAIN-CONTAINING PROTEIN"/>
    <property type="match status" value="1"/>
</dbReference>
<organism evidence="2 3">
    <name type="scientific">Succinivibrio dextrinosolvens</name>
    <dbReference type="NCBI Taxonomy" id="83771"/>
    <lineage>
        <taxon>Bacteria</taxon>
        <taxon>Pseudomonadati</taxon>
        <taxon>Pseudomonadota</taxon>
        <taxon>Gammaproteobacteria</taxon>
        <taxon>Aeromonadales</taxon>
        <taxon>Succinivibrionaceae</taxon>
        <taxon>Succinivibrio</taxon>
    </lineage>
</organism>
<protein>
    <submittedName>
        <fullName evidence="2">DNA-binding domain-containing protein</fullName>
    </submittedName>
</protein>
<accession>A0A662ZC97</accession>
<keyword evidence="2" id="KW-0238">DNA-binding</keyword>
<dbReference type="GO" id="GO:0003677">
    <property type="term" value="F:DNA binding"/>
    <property type="evidence" value="ECO:0007669"/>
    <property type="project" value="UniProtKB-KW"/>
</dbReference>
<dbReference type="Pfam" id="PF04326">
    <property type="entry name" value="SLFN_AlbA_2"/>
    <property type="match status" value="1"/>
</dbReference>
<keyword evidence="3" id="KW-1185">Reference proteome</keyword>
<sequence length="132" mass="14764">MTLDELKKGESESVEFKKNIPQDKDKFLKTTIAFANGAGGRIVFGVENNSWKVTGFSDDEVFQKFDAIANSIFDACFPTVVPIMSIEEIDNRKVIVAQIRAGMSKPYYLRSEGMMDGTYIRVAGVTRKLNLI</sequence>
<reference evidence="2 3" key="1">
    <citation type="submission" date="2016-10" db="EMBL/GenBank/DDBJ databases">
        <authorList>
            <person name="Varghese N."/>
            <person name="Submissions S."/>
        </authorList>
    </citation>
    <scope>NUCLEOTIDE SEQUENCE [LARGE SCALE GENOMIC DNA]</scope>
    <source>
        <strain evidence="2 3">22B</strain>
    </source>
</reference>
<dbReference type="PANTHER" id="PTHR30595">
    <property type="entry name" value="GLPR-RELATED TRANSCRIPTIONAL REPRESSOR"/>
    <property type="match status" value="1"/>
</dbReference>
<dbReference type="Gene3D" id="3.30.950.30">
    <property type="entry name" value="Schlafen, AAA domain"/>
    <property type="match status" value="1"/>
</dbReference>
<proteinExistence type="predicted"/>
<dbReference type="InterPro" id="IPR007421">
    <property type="entry name" value="Schlafen_AlbA_2_dom"/>
</dbReference>
<evidence type="ECO:0000259" key="1">
    <source>
        <dbReference type="Pfam" id="PF04326"/>
    </source>
</evidence>
<feature type="domain" description="Schlafen AlbA-2" evidence="1">
    <location>
        <begin position="10"/>
        <end position="129"/>
    </location>
</feature>
<name>A0A662ZC97_9GAMM</name>
<dbReference type="OrthoDB" id="9768354at2"/>
<gene>
    <name evidence="2" type="ORF">SAMN04487865_10388</name>
</gene>
<evidence type="ECO:0000313" key="2">
    <source>
        <dbReference type="EMBL" id="SFK21165.1"/>
    </source>
</evidence>
<evidence type="ECO:0000313" key="3">
    <source>
        <dbReference type="Proteomes" id="UP000243374"/>
    </source>
</evidence>
<dbReference type="EMBL" id="FOSF01000038">
    <property type="protein sequence ID" value="SFK21165.1"/>
    <property type="molecule type" value="Genomic_DNA"/>
</dbReference>
<dbReference type="RefSeq" id="WP_074841031.1">
    <property type="nucleotide sequence ID" value="NZ_CP047056.1"/>
</dbReference>
<dbReference type="AlphaFoldDB" id="A0A662ZC97"/>
<dbReference type="InterPro" id="IPR038461">
    <property type="entry name" value="Schlafen_AlbA_2_dom_sf"/>
</dbReference>